<dbReference type="RefSeq" id="WP_227260057.1">
    <property type="nucleotide sequence ID" value="NZ_BAAADU010000002.1"/>
</dbReference>
<name>A0AAV3T203_9EURY</name>
<dbReference type="SUPFAM" id="SSF54637">
    <property type="entry name" value="Thioesterase/thiol ester dehydrase-isomerase"/>
    <property type="match status" value="1"/>
</dbReference>
<dbReference type="PANTHER" id="PTHR43664:SF1">
    <property type="entry name" value="BETA-METHYLMALYL-COA DEHYDRATASE"/>
    <property type="match status" value="1"/>
</dbReference>
<dbReference type="InterPro" id="IPR002539">
    <property type="entry name" value="MaoC-like_dom"/>
</dbReference>
<dbReference type="InterPro" id="IPR052342">
    <property type="entry name" value="MCH/BMMD"/>
</dbReference>
<accession>A0AAV3T203</accession>
<organism evidence="2 3">
    <name type="scientific">Salarchaeum japonicum</name>
    <dbReference type="NCBI Taxonomy" id="555573"/>
    <lineage>
        <taxon>Archaea</taxon>
        <taxon>Methanobacteriati</taxon>
        <taxon>Methanobacteriota</taxon>
        <taxon>Stenosarchaea group</taxon>
        <taxon>Halobacteria</taxon>
        <taxon>Halobacteriales</taxon>
        <taxon>Halobacteriaceae</taxon>
    </lineage>
</organism>
<sequence>MTYYEDYDVGDVEEFGSYTVTKEEILEFAEQFDPQPFHVDEEAAKESPFGGLIASGWHTASLWMKLMVEHHYDDAASLGSPGVEEIQWTEPVRPGDTLSVRLEVAEKRPLESDPRRGLLTTDTAMFNGDDEVVMTMRGKAFYERREFEG</sequence>
<keyword evidence="3" id="KW-1185">Reference proteome</keyword>
<proteinExistence type="predicted"/>
<reference evidence="2 3" key="1">
    <citation type="journal article" date="2019" name="Int. J. Syst. Evol. Microbiol.">
        <title>The Global Catalogue of Microorganisms (GCM) 10K type strain sequencing project: providing services to taxonomists for standard genome sequencing and annotation.</title>
        <authorList>
            <consortium name="The Broad Institute Genomics Platform"/>
            <consortium name="The Broad Institute Genome Sequencing Center for Infectious Disease"/>
            <person name="Wu L."/>
            <person name="Ma J."/>
        </authorList>
    </citation>
    <scope>NUCLEOTIDE SEQUENCE [LARGE SCALE GENOMIC DNA]</scope>
    <source>
        <strain evidence="2 3">JCM 16327</strain>
    </source>
</reference>
<evidence type="ECO:0000313" key="2">
    <source>
        <dbReference type="EMBL" id="GAA0655905.1"/>
    </source>
</evidence>
<evidence type="ECO:0000313" key="3">
    <source>
        <dbReference type="Proteomes" id="UP001500194"/>
    </source>
</evidence>
<dbReference type="AlphaFoldDB" id="A0AAV3T203"/>
<dbReference type="PANTHER" id="PTHR43664">
    <property type="entry name" value="MONOAMINE OXIDASE-RELATED"/>
    <property type="match status" value="1"/>
</dbReference>
<evidence type="ECO:0000259" key="1">
    <source>
        <dbReference type="Pfam" id="PF01575"/>
    </source>
</evidence>
<dbReference type="Proteomes" id="UP001500194">
    <property type="component" value="Unassembled WGS sequence"/>
</dbReference>
<gene>
    <name evidence="2" type="ORF">GCM10009019_19710</name>
</gene>
<protein>
    <submittedName>
        <fullName evidence="2">MaoC family dehydratase</fullName>
    </submittedName>
</protein>
<dbReference type="Pfam" id="PF01575">
    <property type="entry name" value="MaoC_dehydratas"/>
    <property type="match status" value="1"/>
</dbReference>
<dbReference type="EMBL" id="BAAADU010000002">
    <property type="protein sequence ID" value="GAA0655905.1"/>
    <property type="molecule type" value="Genomic_DNA"/>
</dbReference>
<comment type="caution">
    <text evidence="2">The sequence shown here is derived from an EMBL/GenBank/DDBJ whole genome shotgun (WGS) entry which is preliminary data.</text>
</comment>
<dbReference type="InterPro" id="IPR029069">
    <property type="entry name" value="HotDog_dom_sf"/>
</dbReference>
<dbReference type="GeneID" id="68573347"/>
<dbReference type="Gene3D" id="3.10.129.10">
    <property type="entry name" value="Hotdog Thioesterase"/>
    <property type="match status" value="1"/>
</dbReference>
<feature type="domain" description="MaoC-like" evidence="1">
    <location>
        <begin position="16"/>
        <end position="111"/>
    </location>
</feature>
<dbReference type="CDD" id="cd03454">
    <property type="entry name" value="YdeM"/>
    <property type="match status" value="1"/>
</dbReference>